<dbReference type="OrthoDB" id="1752483at2759"/>
<gene>
    <name evidence="3" type="ORF">STAS_08637</name>
</gene>
<sequence>MDSQESGNNSGAQHPLNYTMLAQILNGVHPMNFPFQPVLHFDPTNRNYHPHADQQPRIHLDPINGLSFQSLLNAPMCNTQTRDATKERKKREKDTQNPTNSQSSIAKQDWTKEEEIALTKAWLYVSEDAEVGNNQKGVAMWDRILEAWKENMGVACNTARNNNSLQLKWSKIQFARINAMRSYEDLVGALFKFIHCWEVLIKNPKWCSKELTKMAATGCKQGVEHNKTTMVNQLEGNINDCDVLSDCTKVDGVERPIGRKACKERKRKLNEEKSVVDALSKLHCTLEKQVSINQATLEMKREKDAKELQLRAEVMQKELDVKERAQNLKEKMCIMKLKEQRRQEQDHFMNQDLSKFSPTRRAYYELRKAEILKELEDDDPCKFNPVC</sequence>
<feature type="region of interest" description="Disordered" evidence="1">
    <location>
        <begin position="74"/>
        <end position="109"/>
    </location>
</feature>
<evidence type="ECO:0000313" key="3">
    <source>
        <dbReference type="EMBL" id="GER32573.1"/>
    </source>
</evidence>
<comment type="caution">
    <text evidence="3">The sequence shown here is derived from an EMBL/GenBank/DDBJ whole genome shotgun (WGS) entry which is preliminary data.</text>
</comment>
<evidence type="ECO:0000259" key="2">
    <source>
        <dbReference type="Pfam" id="PF14303"/>
    </source>
</evidence>
<reference evidence="4" key="1">
    <citation type="journal article" date="2019" name="Curr. Biol.">
        <title>Genome Sequence of Striga asiatica Provides Insight into the Evolution of Plant Parasitism.</title>
        <authorList>
            <person name="Yoshida S."/>
            <person name="Kim S."/>
            <person name="Wafula E.K."/>
            <person name="Tanskanen J."/>
            <person name="Kim Y.M."/>
            <person name="Honaas L."/>
            <person name="Yang Z."/>
            <person name="Spallek T."/>
            <person name="Conn C.E."/>
            <person name="Ichihashi Y."/>
            <person name="Cheong K."/>
            <person name="Cui S."/>
            <person name="Der J.P."/>
            <person name="Gundlach H."/>
            <person name="Jiao Y."/>
            <person name="Hori C."/>
            <person name="Ishida J.K."/>
            <person name="Kasahara H."/>
            <person name="Kiba T."/>
            <person name="Kim M.S."/>
            <person name="Koo N."/>
            <person name="Laohavisit A."/>
            <person name="Lee Y.H."/>
            <person name="Lumba S."/>
            <person name="McCourt P."/>
            <person name="Mortimer J.C."/>
            <person name="Mutuku J.M."/>
            <person name="Nomura T."/>
            <person name="Sasaki-Sekimoto Y."/>
            <person name="Seto Y."/>
            <person name="Wang Y."/>
            <person name="Wakatake T."/>
            <person name="Sakakibara H."/>
            <person name="Demura T."/>
            <person name="Yamaguchi S."/>
            <person name="Yoneyama K."/>
            <person name="Manabe R.I."/>
            <person name="Nelson D.C."/>
            <person name="Schulman A.H."/>
            <person name="Timko M.P."/>
            <person name="dePamphilis C.W."/>
            <person name="Choi D."/>
            <person name="Shirasu K."/>
        </authorList>
    </citation>
    <scope>NUCLEOTIDE SEQUENCE [LARGE SCALE GENOMIC DNA]</scope>
    <source>
        <strain evidence="4">cv. UVA1</strain>
    </source>
</reference>
<proteinExistence type="predicted"/>
<accession>A0A5A7PI84</accession>
<dbReference type="PANTHER" id="PTHR45023">
    <property type="match status" value="1"/>
</dbReference>
<dbReference type="PANTHER" id="PTHR45023:SF4">
    <property type="entry name" value="GLYCINE-RICH PROTEIN-RELATED"/>
    <property type="match status" value="1"/>
</dbReference>
<feature type="domain" description="No apical meristem-associated C-terminal" evidence="2">
    <location>
        <begin position="191"/>
        <end position="371"/>
    </location>
</feature>
<evidence type="ECO:0000313" key="4">
    <source>
        <dbReference type="Proteomes" id="UP000325081"/>
    </source>
</evidence>
<dbReference type="EMBL" id="BKCP01004616">
    <property type="protein sequence ID" value="GER32573.1"/>
    <property type="molecule type" value="Genomic_DNA"/>
</dbReference>
<feature type="compositionally biased region" description="Polar residues" evidence="1">
    <location>
        <begin position="96"/>
        <end position="106"/>
    </location>
</feature>
<evidence type="ECO:0000256" key="1">
    <source>
        <dbReference type="SAM" id="MobiDB-lite"/>
    </source>
</evidence>
<dbReference type="AlphaFoldDB" id="A0A5A7PI84"/>
<dbReference type="InterPro" id="IPR029466">
    <property type="entry name" value="NAM-associated_C"/>
</dbReference>
<dbReference type="Proteomes" id="UP000325081">
    <property type="component" value="Unassembled WGS sequence"/>
</dbReference>
<protein>
    <submittedName>
        <fullName evidence="3">Glutathione S-transferase THETA 2</fullName>
    </submittedName>
</protein>
<name>A0A5A7PI84_STRAF</name>
<organism evidence="3 4">
    <name type="scientific">Striga asiatica</name>
    <name type="common">Asiatic witchweed</name>
    <name type="synonym">Buchnera asiatica</name>
    <dbReference type="NCBI Taxonomy" id="4170"/>
    <lineage>
        <taxon>Eukaryota</taxon>
        <taxon>Viridiplantae</taxon>
        <taxon>Streptophyta</taxon>
        <taxon>Embryophyta</taxon>
        <taxon>Tracheophyta</taxon>
        <taxon>Spermatophyta</taxon>
        <taxon>Magnoliopsida</taxon>
        <taxon>eudicotyledons</taxon>
        <taxon>Gunneridae</taxon>
        <taxon>Pentapetalae</taxon>
        <taxon>asterids</taxon>
        <taxon>lamiids</taxon>
        <taxon>Lamiales</taxon>
        <taxon>Orobanchaceae</taxon>
        <taxon>Buchnereae</taxon>
        <taxon>Striga</taxon>
    </lineage>
</organism>
<dbReference type="GO" id="GO:0016740">
    <property type="term" value="F:transferase activity"/>
    <property type="evidence" value="ECO:0007669"/>
    <property type="project" value="UniProtKB-KW"/>
</dbReference>
<keyword evidence="3" id="KW-0808">Transferase</keyword>
<dbReference type="Pfam" id="PF14303">
    <property type="entry name" value="NAM-associated"/>
    <property type="match status" value="1"/>
</dbReference>
<keyword evidence="4" id="KW-1185">Reference proteome</keyword>